<organism evidence="2 3">
    <name type="scientific">Parelaphostrongylus tenuis</name>
    <name type="common">Meningeal worm</name>
    <dbReference type="NCBI Taxonomy" id="148309"/>
    <lineage>
        <taxon>Eukaryota</taxon>
        <taxon>Metazoa</taxon>
        <taxon>Ecdysozoa</taxon>
        <taxon>Nematoda</taxon>
        <taxon>Chromadorea</taxon>
        <taxon>Rhabditida</taxon>
        <taxon>Rhabditina</taxon>
        <taxon>Rhabditomorpha</taxon>
        <taxon>Strongyloidea</taxon>
        <taxon>Metastrongylidae</taxon>
        <taxon>Parelaphostrongylus</taxon>
    </lineage>
</organism>
<gene>
    <name evidence="2" type="ORF">KIN20_005760</name>
</gene>
<evidence type="ECO:0000313" key="2">
    <source>
        <dbReference type="EMBL" id="KAJ1350053.1"/>
    </source>
</evidence>
<accession>A0AAD5QFE8</accession>
<evidence type="ECO:0000313" key="3">
    <source>
        <dbReference type="Proteomes" id="UP001196413"/>
    </source>
</evidence>
<dbReference type="EMBL" id="JAHQIW010000791">
    <property type="protein sequence ID" value="KAJ1350053.1"/>
    <property type="molecule type" value="Genomic_DNA"/>
</dbReference>
<dbReference type="Proteomes" id="UP001196413">
    <property type="component" value="Unassembled WGS sequence"/>
</dbReference>
<comment type="caution">
    <text evidence="2">The sequence shown here is derived from an EMBL/GenBank/DDBJ whole genome shotgun (WGS) entry which is preliminary data.</text>
</comment>
<protein>
    <submittedName>
        <fullName evidence="2">Uncharacterized protein</fullName>
    </submittedName>
</protein>
<evidence type="ECO:0000256" key="1">
    <source>
        <dbReference type="SAM" id="MobiDB-lite"/>
    </source>
</evidence>
<sequence length="56" mass="6276">MGGHRDPMESNPHYLSGMPFERDPQHDGIYRLSLLNCLVQSKLAEEASTKTPMMSA</sequence>
<dbReference type="AlphaFoldDB" id="A0AAD5QFE8"/>
<reference evidence="2" key="1">
    <citation type="submission" date="2021-06" db="EMBL/GenBank/DDBJ databases">
        <title>Parelaphostrongylus tenuis whole genome reference sequence.</title>
        <authorList>
            <person name="Garwood T.J."/>
            <person name="Larsen P.A."/>
            <person name="Fountain-Jones N.M."/>
            <person name="Garbe J.R."/>
            <person name="Macchietto M.G."/>
            <person name="Kania S.A."/>
            <person name="Gerhold R.W."/>
            <person name="Richards J.E."/>
            <person name="Wolf T.M."/>
        </authorList>
    </citation>
    <scope>NUCLEOTIDE SEQUENCE</scope>
    <source>
        <strain evidence="2">MNPRO001-30</strain>
        <tissue evidence="2">Meninges</tissue>
    </source>
</reference>
<proteinExistence type="predicted"/>
<keyword evidence="3" id="KW-1185">Reference proteome</keyword>
<feature type="region of interest" description="Disordered" evidence="1">
    <location>
        <begin position="1"/>
        <end position="22"/>
    </location>
</feature>
<name>A0AAD5QFE8_PARTN</name>